<protein>
    <submittedName>
        <fullName evidence="3">FBA_2 domain-containing protein</fullName>
    </submittedName>
</protein>
<dbReference type="WBParaSite" id="L893_g13543.t1">
    <property type="protein sequence ID" value="L893_g13543.t1"/>
    <property type="gene ID" value="L893_g13543"/>
</dbReference>
<feature type="region of interest" description="Disordered" evidence="1">
    <location>
        <begin position="38"/>
        <end position="59"/>
    </location>
</feature>
<dbReference type="AlphaFoldDB" id="A0A1I7Y7S7"/>
<proteinExistence type="predicted"/>
<evidence type="ECO:0000313" key="2">
    <source>
        <dbReference type="Proteomes" id="UP000095287"/>
    </source>
</evidence>
<keyword evidence="2" id="KW-1185">Reference proteome</keyword>
<accession>A0A1I7Y7S7</accession>
<dbReference type="Proteomes" id="UP000095287">
    <property type="component" value="Unplaced"/>
</dbReference>
<reference evidence="3" key="1">
    <citation type="submission" date="2016-11" db="UniProtKB">
        <authorList>
            <consortium name="WormBaseParasite"/>
        </authorList>
    </citation>
    <scope>IDENTIFICATION</scope>
</reference>
<evidence type="ECO:0000313" key="3">
    <source>
        <dbReference type="WBParaSite" id="L893_g13543.t1"/>
    </source>
</evidence>
<organism evidence="2 3">
    <name type="scientific">Steinernema glaseri</name>
    <dbReference type="NCBI Taxonomy" id="37863"/>
    <lineage>
        <taxon>Eukaryota</taxon>
        <taxon>Metazoa</taxon>
        <taxon>Ecdysozoa</taxon>
        <taxon>Nematoda</taxon>
        <taxon>Chromadorea</taxon>
        <taxon>Rhabditida</taxon>
        <taxon>Tylenchina</taxon>
        <taxon>Panagrolaimomorpha</taxon>
        <taxon>Strongyloidoidea</taxon>
        <taxon>Steinernematidae</taxon>
        <taxon>Steinernema</taxon>
    </lineage>
</organism>
<name>A0A1I7Y7S7_9BILA</name>
<feature type="compositionally biased region" description="Basic and acidic residues" evidence="1">
    <location>
        <begin position="49"/>
        <end position="59"/>
    </location>
</feature>
<evidence type="ECO:0000256" key="1">
    <source>
        <dbReference type="SAM" id="MobiDB-lite"/>
    </source>
</evidence>
<sequence length="311" mass="35605">MASFGSATHAVLEGAPGLGTSQEAEKRCPRLSGLLLPWRPNVRGRQPGRGREGAPGKDGTAEKIYAAALPALKYDTDSKYVPLDSVDLKFVTNFRIETVTTIRVRAFSDSWKEITLDNLQRLVHFIRPVRNEIHPLVNDYGSLNTLRLDSRSQWINGKILSMRLPVESVTLWDVKSYEFFETAGTLYHVDYRGPTLKQSAIDALIEKFVPIDGGSFHVDEELSEEQMKKLFEKCALANREVSVMFILQNSTTMFDSTDPINYDKYYSERKVLEEGNEVLFGKEDKKKLELQICRWNMLWLKWTWSKERLSS</sequence>